<evidence type="ECO:0000313" key="4">
    <source>
        <dbReference type="Proteomes" id="UP000076858"/>
    </source>
</evidence>
<keyword evidence="4" id="KW-1185">Reference proteome</keyword>
<keyword evidence="2" id="KW-0812">Transmembrane</keyword>
<feature type="compositionally biased region" description="Basic and acidic residues" evidence="1">
    <location>
        <begin position="1"/>
        <end position="18"/>
    </location>
</feature>
<name>A0A162DCY0_9CRUS</name>
<protein>
    <submittedName>
        <fullName evidence="3">Uncharacterized protein</fullName>
    </submittedName>
</protein>
<evidence type="ECO:0000256" key="1">
    <source>
        <dbReference type="SAM" id="MobiDB-lite"/>
    </source>
</evidence>
<gene>
    <name evidence="3" type="ORF">APZ42_030696</name>
</gene>
<feature type="transmembrane region" description="Helical" evidence="2">
    <location>
        <begin position="55"/>
        <end position="73"/>
    </location>
</feature>
<evidence type="ECO:0000256" key="2">
    <source>
        <dbReference type="SAM" id="Phobius"/>
    </source>
</evidence>
<accession>A0A162DCY0</accession>
<reference evidence="3 4" key="1">
    <citation type="submission" date="2016-03" db="EMBL/GenBank/DDBJ databases">
        <title>EvidentialGene: Evidence-directed Construction of Genes on Genomes.</title>
        <authorList>
            <person name="Gilbert D.G."/>
            <person name="Choi J.-H."/>
            <person name="Mockaitis K."/>
            <person name="Colbourne J."/>
            <person name="Pfrender M."/>
        </authorList>
    </citation>
    <scope>NUCLEOTIDE SEQUENCE [LARGE SCALE GENOMIC DNA]</scope>
    <source>
        <strain evidence="3 4">Xinb3</strain>
        <tissue evidence="3">Complete organism</tissue>
    </source>
</reference>
<dbReference type="Proteomes" id="UP000076858">
    <property type="component" value="Unassembled WGS sequence"/>
</dbReference>
<proteinExistence type="predicted"/>
<sequence>MAEKIKINKTIDDTKKEEEEPGQLSAENTGSLVSFSAWQVLQADFDRFTVFRKTLPLLFATCFSFVCSLLALTQRDFLGFVSLIRLQ</sequence>
<organism evidence="3 4">
    <name type="scientific">Daphnia magna</name>
    <dbReference type="NCBI Taxonomy" id="35525"/>
    <lineage>
        <taxon>Eukaryota</taxon>
        <taxon>Metazoa</taxon>
        <taxon>Ecdysozoa</taxon>
        <taxon>Arthropoda</taxon>
        <taxon>Crustacea</taxon>
        <taxon>Branchiopoda</taxon>
        <taxon>Diplostraca</taxon>
        <taxon>Cladocera</taxon>
        <taxon>Anomopoda</taxon>
        <taxon>Daphniidae</taxon>
        <taxon>Daphnia</taxon>
    </lineage>
</organism>
<dbReference type="EMBL" id="LRGB01002851">
    <property type="protein sequence ID" value="KZS05945.1"/>
    <property type="molecule type" value="Genomic_DNA"/>
</dbReference>
<keyword evidence="2" id="KW-1133">Transmembrane helix</keyword>
<dbReference type="AlphaFoldDB" id="A0A162DCY0"/>
<keyword evidence="2" id="KW-0472">Membrane</keyword>
<comment type="caution">
    <text evidence="3">The sequence shown here is derived from an EMBL/GenBank/DDBJ whole genome shotgun (WGS) entry which is preliminary data.</text>
</comment>
<evidence type="ECO:0000313" key="3">
    <source>
        <dbReference type="EMBL" id="KZS05945.1"/>
    </source>
</evidence>
<feature type="region of interest" description="Disordered" evidence="1">
    <location>
        <begin position="1"/>
        <end position="25"/>
    </location>
</feature>